<dbReference type="SUPFAM" id="SSF54277">
    <property type="entry name" value="CAD &amp; PB1 domains"/>
    <property type="match status" value="1"/>
</dbReference>
<dbReference type="InterPro" id="IPR000270">
    <property type="entry name" value="PB1_dom"/>
</dbReference>
<evidence type="ECO:0000259" key="2">
    <source>
        <dbReference type="SMART" id="SM00666"/>
    </source>
</evidence>
<name>A0AAN8W745_9MAGN</name>
<feature type="compositionally biased region" description="Polar residues" evidence="1">
    <location>
        <begin position="7"/>
        <end position="22"/>
    </location>
</feature>
<dbReference type="PANTHER" id="PTHR31066">
    <property type="entry name" value="OS05G0427100 PROTEIN-RELATED"/>
    <property type="match status" value="1"/>
</dbReference>
<reference evidence="3 4" key="1">
    <citation type="submission" date="2023-12" db="EMBL/GenBank/DDBJ databases">
        <title>A high-quality genome assembly for Dillenia turbinata (Dilleniales).</title>
        <authorList>
            <person name="Chanderbali A."/>
        </authorList>
    </citation>
    <scope>NUCLEOTIDE SEQUENCE [LARGE SCALE GENOMIC DNA]</scope>
    <source>
        <strain evidence="3">LSX21</strain>
        <tissue evidence="3">Leaf</tissue>
    </source>
</reference>
<protein>
    <submittedName>
        <fullName evidence="3">PB1 domain</fullName>
    </submittedName>
</protein>
<dbReference type="AlphaFoldDB" id="A0AAN8W745"/>
<dbReference type="PANTHER" id="PTHR31066:SF97">
    <property type="entry name" value="OS03G0401100 PROTEIN"/>
    <property type="match status" value="1"/>
</dbReference>
<dbReference type="Proteomes" id="UP001370490">
    <property type="component" value="Unassembled WGS sequence"/>
</dbReference>
<comment type="caution">
    <text evidence="3">The sequence shown here is derived from an EMBL/GenBank/DDBJ whole genome shotgun (WGS) entry which is preliminary data.</text>
</comment>
<dbReference type="Gene3D" id="3.10.20.90">
    <property type="entry name" value="Phosphatidylinositol 3-kinase Catalytic Subunit, Chain A, domain 1"/>
    <property type="match status" value="1"/>
</dbReference>
<feature type="domain" description="PB1" evidence="2">
    <location>
        <begin position="169"/>
        <end position="256"/>
    </location>
</feature>
<gene>
    <name evidence="3" type="ORF">RJ641_000683</name>
</gene>
<sequence length="955" mass="104949">MEPYTAAQRSIPMSSMNNSMRPPQINSEVNPVHNYSIQTGEEFALEFMLDRVNPKKLPIPYSAGDSNYVIGYMDLKGLLGISNIGSESGSDISMLNVAERDSKDLDRRNSYLYEEKSNHGTSCSEQQTSLCYDNSQGFAPAASSSGSFGNSSTKMKILCSFNGRILRRPSDGRLRYVGGETRIISISKDISWLELVQKTATIYDQAHTIKYQLPGEDLDALVSVSCDEDLQNMMEECNALEDGEVSKKLRIFLFTTSDSDDALFGLGSIDDDSEIQYIVAVNGVDIGSRKNSIVNDLAGSSYNLDELPSQNVNREAGRVPKDTIVNNTLHVEVAAVSSSAIQSVQPPLPSALKAYQTHPPHQDHQMKTLGEAEQHQVHNNSVSHPFSYLSPGESPAPMPFPWPVNEHGVFTGRHLENGFSVQDPKKQGKEIKLKNVTGKVQPLQNDFGVPSKPYDSAVLNHLQAEETSVSNSLQVGEQPSFPPKVAELQQDSVPASMTGNAGQVPESNSEHLDMHGSDHVTDLVELNNLEPPAVPQRVFYSERASREQKELLSRISKSDDALGSQFLSSHSQFDVTQKDLISETDDKLHDAVLATQNDCSNSNAKILYTDPQSVDNGPAQPGNHKAFADTSGQKKMWGAPKIVDGKGAVHQDRLLNADGESKENNSKILGTEVSEVKSEFTQGNSVQDLENPLSGPPEFDWADMSVKDVPQVESAVHSPNREQGDILIDINDRFPRNILYDIFSKATLSESSSSIDPLHKDGAGLSLNVENHDPKHWSYFQNLARGDFVNKDVSLIDQDYPGFSPAQTKMVEEAPMGYNFTPLVEDWLPVAHSDSPINFVKGTQRVDLPSAVSDDRHLNLKQTPSQVRGNEGLLFDGTAENLKTLDSENQEKQQQPNDVGISPANSSLAELQKRLFGDLLCGSFIYQQSDISGCPGLQSDVHNVFEKQLILGWIF</sequence>
<evidence type="ECO:0000313" key="4">
    <source>
        <dbReference type="Proteomes" id="UP001370490"/>
    </source>
</evidence>
<feature type="region of interest" description="Disordered" evidence="1">
    <location>
        <begin position="1"/>
        <end position="22"/>
    </location>
</feature>
<evidence type="ECO:0000313" key="3">
    <source>
        <dbReference type="EMBL" id="KAK6947210.1"/>
    </source>
</evidence>
<proteinExistence type="predicted"/>
<dbReference type="CDD" id="cd06410">
    <property type="entry name" value="PB1_UP2"/>
    <property type="match status" value="1"/>
</dbReference>
<dbReference type="FunFam" id="3.10.20.90:FF:000058">
    <property type="entry name" value="Octicosapeptide/phox/Bem1p domain kinase superfamily protein"/>
    <property type="match status" value="1"/>
</dbReference>
<dbReference type="EMBL" id="JBAMMX010000001">
    <property type="protein sequence ID" value="KAK6947210.1"/>
    <property type="molecule type" value="Genomic_DNA"/>
</dbReference>
<organism evidence="3 4">
    <name type="scientific">Dillenia turbinata</name>
    <dbReference type="NCBI Taxonomy" id="194707"/>
    <lineage>
        <taxon>Eukaryota</taxon>
        <taxon>Viridiplantae</taxon>
        <taxon>Streptophyta</taxon>
        <taxon>Embryophyta</taxon>
        <taxon>Tracheophyta</taxon>
        <taxon>Spermatophyta</taxon>
        <taxon>Magnoliopsida</taxon>
        <taxon>eudicotyledons</taxon>
        <taxon>Gunneridae</taxon>
        <taxon>Pentapetalae</taxon>
        <taxon>Dilleniales</taxon>
        <taxon>Dilleniaceae</taxon>
        <taxon>Dillenia</taxon>
    </lineage>
</organism>
<keyword evidence="4" id="KW-1185">Reference proteome</keyword>
<dbReference type="InterPro" id="IPR053198">
    <property type="entry name" value="Gynoecium_Dev_Regulator"/>
</dbReference>
<dbReference type="SMART" id="SM00666">
    <property type="entry name" value="PB1"/>
    <property type="match status" value="1"/>
</dbReference>
<dbReference type="Pfam" id="PF00564">
    <property type="entry name" value="PB1"/>
    <property type="match status" value="1"/>
</dbReference>
<evidence type="ECO:0000256" key="1">
    <source>
        <dbReference type="SAM" id="MobiDB-lite"/>
    </source>
</evidence>
<accession>A0AAN8W745</accession>